<organism evidence="5 6">
    <name type="scientific">Streptomyces xanthophaeus</name>
    <dbReference type="NCBI Taxonomy" id="67385"/>
    <lineage>
        <taxon>Bacteria</taxon>
        <taxon>Bacillati</taxon>
        <taxon>Actinomycetota</taxon>
        <taxon>Actinomycetes</taxon>
        <taxon>Kitasatosporales</taxon>
        <taxon>Streptomycetaceae</taxon>
        <taxon>Streptomyces</taxon>
    </lineage>
</organism>
<proteinExistence type="predicted"/>
<dbReference type="InterPro" id="IPR050485">
    <property type="entry name" value="Proline_metab_enzyme"/>
</dbReference>
<dbReference type="GO" id="GO:0010133">
    <property type="term" value="P:L-proline catabolic process to L-glutamate"/>
    <property type="evidence" value="ECO:0007669"/>
    <property type="project" value="TreeGrafter"/>
</dbReference>
<name>A0A919GWA0_9ACTN</name>
<sequence>MLTELTQRHLPLISRAHEVLRSREHWSPYPEDPDAYGEKGPAEGEAAFRELLGRPFPLDQPGRDGTVGPAPEEGGEHSPYGFPLGISYPHSDPAALISAMRAAMPAWRSAGPDARAAVCAEILARLADRPHELAQAAMHTSGHNPVMAFHAGAVHALDRGLEAVAQAHAEQTRMPAALTWRKPLADGRIFALDKSFSAVPRGISLLVAGSVFPTWNGYPGLFASLATGNPVLVKPHPRAVLPLALTVRTAREVLHEAGFSPDLIALVPERPGEALAKRLAVHPEVAIVDYAGTTAFGGWLTVNATQAQVYTSVSAVNSVLVESTPSYRDMLDNLAFSLALYSGQLCTSPQNVLVPRGGIATDEGHKTFAEVLSDLGTALDRLLADDAGAAAVLGALYAPCVLERVERADSGRLGHVAHHTRTVLHPDFPDAVVRTPVLVQLDAARDRDRVTLAAEWPGPVVLVAAVDSARDGIALIARTVRRSGALSVGAYTASREVERALEDACAESGVMLSLNLTGDWYLSQSAVYSDLHGTGLNPAGNATYCDAAFVANRFRTVAVRRKAADGFM</sequence>
<keyword evidence="1" id="KW-0560">Oxidoreductase</keyword>
<dbReference type="SUPFAM" id="SSF53720">
    <property type="entry name" value="ALDH-like"/>
    <property type="match status" value="1"/>
</dbReference>
<dbReference type="InterPro" id="IPR016163">
    <property type="entry name" value="Ald_DH_C"/>
</dbReference>
<reference evidence="5" key="1">
    <citation type="submission" date="2020-09" db="EMBL/GenBank/DDBJ databases">
        <title>Whole genome shotgun sequence of Streptomyces xanthophaeus NBRC 12829.</title>
        <authorList>
            <person name="Komaki H."/>
            <person name="Tamura T."/>
        </authorList>
    </citation>
    <scope>NUCLEOTIDE SEQUENCE</scope>
    <source>
        <strain evidence="5">NBRC 12829</strain>
    </source>
</reference>
<dbReference type="InterPro" id="IPR015590">
    <property type="entry name" value="Aldehyde_DH_dom"/>
</dbReference>
<dbReference type="GO" id="GO:0009898">
    <property type="term" value="C:cytoplasmic side of plasma membrane"/>
    <property type="evidence" value="ECO:0007669"/>
    <property type="project" value="TreeGrafter"/>
</dbReference>
<comment type="caution">
    <text evidence="5">The sequence shown here is derived from an EMBL/GenBank/DDBJ whole genome shotgun (WGS) entry which is preliminary data.</text>
</comment>
<evidence type="ECO:0000259" key="4">
    <source>
        <dbReference type="Pfam" id="PF00171"/>
    </source>
</evidence>
<protein>
    <submittedName>
        <fullName evidence="5">Dehydrogenase</fullName>
    </submittedName>
</protein>
<evidence type="ECO:0000256" key="1">
    <source>
        <dbReference type="ARBA" id="ARBA00023002"/>
    </source>
</evidence>
<evidence type="ECO:0000256" key="3">
    <source>
        <dbReference type="SAM" id="MobiDB-lite"/>
    </source>
</evidence>
<dbReference type="InterPro" id="IPR016162">
    <property type="entry name" value="Ald_DH_N"/>
</dbReference>
<dbReference type="AlphaFoldDB" id="A0A919GWA0"/>
<evidence type="ECO:0000256" key="2">
    <source>
        <dbReference type="ARBA" id="ARBA00023027"/>
    </source>
</evidence>
<dbReference type="PANTHER" id="PTHR42862:SF1">
    <property type="entry name" value="DELTA-1-PYRROLINE-5-CARBOXYLATE DEHYDROGENASE 2, ISOFORM A-RELATED"/>
    <property type="match status" value="1"/>
</dbReference>
<keyword evidence="6" id="KW-1185">Reference proteome</keyword>
<keyword evidence="2" id="KW-0520">NAD</keyword>
<dbReference type="Gene3D" id="3.40.605.10">
    <property type="entry name" value="Aldehyde Dehydrogenase, Chain A, domain 1"/>
    <property type="match status" value="1"/>
</dbReference>
<feature type="domain" description="Aldehyde dehydrogenase" evidence="4">
    <location>
        <begin position="94"/>
        <end position="479"/>
    </location>
</feature>
<dbReference type="Pfam" id="PF00171">
    <property type="entry name" value="Aldedh"/>
    <property type="match status" value="1"/>
</dbReference>
<accession>A0A919GWA0</accession>
<dbReference type="EMBL" id="BNEE01000006">
    <property type="protein sequence ID" value="GHI85675.1"/>
    <property type="molecule type" value="Genomic_DNA"/>
</dbReference>
<dbReference type="Gene3D" id="3.40.309.10">
    <property type="entry name" value="Aldehyde Dehydrogenase, Chain A, domain 2"/>
    <property type="match status" value="1"/>
</dbReference>
<dbReference type="GO" id="GO:0003842">
    <property type="term" value="F:L-glutamate gamma-semialdehyde dehydrogenase activity"/>
    <property type="evidence" value="ECO:0007669"/>
    <property type="project" value="TreeGrafter"/>
</dbReference>
<feature type="region of interest" description="Disordered" evidence="3">
    <location>
        <begin position="54"/>
        <end position="81"/>
    </location>
</feature>
<gene>
    <name evidence="5" type="ORF">Sxan_30390</name>
</gene>
<dbReference type="NCBIfam" id="TIGR02288">
    <property type="entry name" value="PaaN_2"/>
    <property type="match status" value="1"/>
</dbReference>
<evidence type="ECO:0000313" key="6">
    <source>
        <dbReference type="Proteomes" id="UP000600026"/>
    </source>
</evidence>
<evidence type="ECO:0000313" key="5">
    <source>
        <dbReference type="EMBL" id="GHI85675.1"/>
    </source>
</evidence>
<dbReference type="InterPro" id="IPR016161">
    <property type="entry name" value="Ald_DH/histidinol_DH"/>
</dbReference>
<dbReference type="Proteomes" id="UP000600026">
    <property type="component" value="Unassembled WGS sequence"/>
</dbReference>
<dbReference type="PANTHER" id="PTHR42862">
    <property type="entry name" value="DELTA-1-PYRROLINE-5-CARBOXYLATE DEHYDROGENASE 1, ISOFORM A-RELATED"/>
    <property type="match status" value="1"/>
</dbReference>
<dbReference type="InterPro" id="IPR011975">
    <property type="entry name" value="PaaN_2"/>
</dbReference>